<comment type="caution">
    <text evidence="4">The sequence shown here is derived from an EMBL/GenBank/DDBJ whole genome shotgun (WGS) entry which is preliminary data.</text>
</comment>
<dbReference type="SUPFAM" id="SSF51126">
    <property type="entry name" value="Pectin lyase-like"/>
    <property type="match status" value="9"/>
</dbReference>
<dbReference type="PANTHER" id="PTHR35037">
    <property type="entry name" value="C-TERMINAL REGION OF AIDA-LIKE PROTEIN"/>
    <property type="match status" value="1"/>
</dbReference>
<dbReference type="InterPro" id="IPR051551">
    <property type="entry name" value="Autotransporter_adhesion"/>
</dbReference>
<dbReference type="SMART" id="SM00869">
    <property type="entry name" value="Autotransporter"/>
    <property type="match status" value="1"/>
</dbReference>
<dbReference type="EMBL" id="BAAFZP010000002">
    <property type="protein sequence ID" value="GAB1584759.1"/>
    <property type="molecule type" value="Genomic_DNA"/>
</dbReference>
<dbReference type="Pfam" id="PF12951">
    <property type="entry name" value="PATR"/>
    <property type="match status" value="13"/>
</dbReference>
<organism evidence="4 5">
    <name type="scientific">Phyllobacterium phragmitis</name>
    <dbReference type="NCBI Taxonomy" id="2670329"/>
    <lineage>
        <taxon>Bacteria</taxon>
        <taxon>Pseudomonadati</taxon>
        <taxon>Pseudomonadota</taxon>
        <taxon>Alphaproteobacteria</taxon>
        <taxon>Hyphomicrobiales</taxon>
        <taxon>Phyllobacteriaceae</taxon>
        <taxon>Phyllobacterium</taxon>
    </lineage>
</organism>
<evidence type="ECO:0000313" key="4">
    <source>
        <dbReference type="EMBL" id="GAB1584759.1"/>
    </source>
</evidence>
<gene>
    <name evidence="4" type="ORF">PPNSA23_47020</name>
</gene>
<evidence type="ECO:0000313" key="5">
    <source>
        <dbReference type="Proteomes" id="UP001628091"/>
    </source>
</evidence>
<feature type="domain" description="Autotransporter" evidence="3">
    <location>
        <begin position="1966"/>
        <end position="2248"/>
    </location>
</feature>
<keyword evidence="1" id="KW-0732">Signal</keyword>
<dbReference type="CDD" id="cd01344">
    <property type="entry name" value="PL2_Passenger_AT"/>
    <property type="match status" value="1"/>
</dbReference>
<dbReference type="InterPro" id="IPR011050">
    <property type="entry name" value="Pectin_lyase_fold/virulence"/>
</dbReference>
<dbReference type="InterPro" id="IPR036709">
    <property type="entry name" value="Autotransporte_beta_dom_sf"/>
</dbReference>
<reference evidence="4 5" key="1">
    <citation type="submission" date="2024-10" db="EMBL/GenBank/DDBJ databases">
        <title>Isolation, draft genome sequencing and identification of Phyllobacterium sp. NSA23, isolated from leaf soil.</title>
        <authorList>
            <person name="Akita H."/>
        </authorList>
    </citation>
    <scope>NUCLEOTIDE SEQUENCE [LARGE SCALE GENOMIC DNA]</scope>
    <source>
        <strain evidence="4 5">NSA23</strain>
    </source>
</reference>
<sequence>MVAGDPTNGYAAEGYNINLQAGVLTLQNVKLTSNMIDSSALTVQGGTLKASGLSVETTGKGTGGIDTEPGTGQTLTLDGSVGANTIVTRGDADDNPTYTDLPYSNAAAVRVLGGTLNMSHTTAETYGNGAPGIYLSAGTMTVGTAVQIKTHNDGASGIVYTPLNGNVSGLTATFDAGTTISTEGSNAHGFLADGYDKVAKASNPFTLQFSTLGLDPAKISVAGTGSAAIAAQNKATLVLDGQDLSSLATLPAGTYGAMAGSDGTLQFTSGAATGGAALWAASGGTLDFNDDSSTASGSLIQVDQGGVLDLSTRSTALQVGQLASNGTSGGTVNLGANTLNLGGTSTTSAVFSGTIKGTGGKVIKSGSGVQTFSGTNSYDGGTTLAGGILSVSAAGNLGTGALTFQGGTLQVTGTNSPTFSQDIAWQSGGGSFDIVEQNNTVTLSKPITSSGNNGPLTKLGAGKLVLSGTSIYTGGTVIEGGTLAISDAASLPTTGGLTFDTDPNHPHLTGTLQVGGTGATAWSGAVTLNADGGIETDVDLTLDKQLSGTGDFTKSGDHALILTADSNYRGAVTVSDGTLQFGAGGSGGSVKSDIKLTATTSALVFNRGASTTLAYAGAITGSGTVTQQGGTTTLLGTNTYTGGTTLQGGTLSVALDSYLGNGGGLTFDGGTLEVTGTSFSPTSRTVDVKSGGGTFDIANAGATVTLKGAIKDSGELTKTGAGSLVLAGDGSMFAGIATVSGGTLLVDTTFGSPTVTAASGGALGGTGTVTGDAIIQSGGILTGREGETLKVSGDLTLDSNATIDVSLGAPGGSTGLFNVGGDLTLDGTLNVTGLNGSLHAGIYRLFDYTGTLVDNGLDVGTLPSGTDRSKVSVNTSTVNEINLINETGVELNYWKGGSATWNLSKDNWTDVNSLLDGVWKNGQFAIFQHPPAGTVTVSGSIAVAGMQFTLDGYHIAGDAITLNGNAAIRTGAGPRSGPHMTATIASELTGSGSLTKTDFGTLVLTANNSYTGGTTISEGTLQLGDGGSSGSVLGDVAIGRAGRLAFNRSGTYTFNRKITGSGKVIQDGVSSSVVVLTGENSYSGGTTITAGTLQIGNGGGSGSITGDVENDGTLVINRSGTLTLNGIVSGSGKLEQRGSGTTILAADNSYTGGTTITHGTLQIGDNGTKGSIKGGVINDGTLSFKRSGTYIFDGEITGSGKVIQDGPASSVVVLTNENTYSGGTTITAGTLQIGENDRKGSITGDVTNDGTLAFNRADPDYRPYTYSGSISGSGIIRQIGSGTTVLSGGSGGFNGKTSIEDGTILVDGTLGGTMGVATGGTLGGDGTITGNTTVSGTLLGREGEQLHFGGNLVLDSSAQVNVSLGAPDTTAALFDVARDLTLDGTLNIADLGGFGPGHYRLFDYGGTLTDKGLEIGSTPDGIERSDLTVDTEVDGQVDLVSTEGVTLHYWDGGDPANHNNNQVDGGDGTWNLSNDDWTDKPGDANGPWVDGRFAIFKGAAGTVTVDNPGGAISVAGMQFATDGYVVKGDAITLGLEKTILRTGTGGRKDPHVTATIASELTGTGGIVATDYGTLILTGNNSYTGGTTIQKGTLQIGDGGTTGSIRGNIANGSILVFNRSDTYAFNGVISGIGSLEQAGSGTLILTADNTYTGDTVIAAGSALQVGDGGGSGRIGGDVENDGRLIFNRSGMLTVGGDITGSGNVEQAGPGTTILTGAGSYTGTTTVKAGTLVAGKANVFSSASAFNVATGGTLDLNGHDQSIASLANAGTVKLAGSTPGTILTVDGDYTGNGGTVQLSAALEDDNSRTDRLVVKGATSGTGVLAVENIGGSGAQTDNGIKIIDVGGASNGSFTLAGDYTFQGGQAVVGGAYAYRLYQGTVTNPGDGDWYLRSALIDQCQGEGCQPHYQPGVPIYEAYAHVLQELNGVGTLRERVGNRYWSGAANPVLAEGDGPGMAEAVPSPDAGAAVDTASTVWGRIEGAHGRFEPKYSTSATQYDIDMVKLEAGLDGMLYETEMGRLIGGLTVHYGHAKADVGAVHGDGSINVDGYGFGGTLTFYGEDGLYADAQAQVSWYENDLNSSTAHRTLADGNDGFGYALSLEAGKRFALTPAWTITPQAQLIWSQVDFDGFTDPFGAHVSHNRSDSFRGRLGVAADYGMAWRDDQGRLTRANVYAIANLHHEFQEGSKIEVSGVSFASNNDPTWGGIGAGGTYSWADGRYALYGDVSLDTSFENFADSYKVSGNLAMKVTW</sequence>
<dbReference type="InterPro" id="IPR043990">
    <property type="entry name" value="AC_1"/>
</dbReference>
<dbReference type="InterPro" id="IPR013425">
    <property type="entry name" value="Autotrns_rpt"/>
</dbReference>
<dbReference type="Gene3D" id="2.40.128.130">
    <property type="entry name" value="Autotransporter beta-domain"/>
    <property type="match status" value="1"/>
</dbReference>
<dbReference type="InterPro" id="IPR005546">
    <property type="entry name" value="Autotransporte_beta"/>
</dbReference>
<name>A0ABQ0H760_9HYPH</name>
<dbReference type="Pfam" id="PF18883">
    <property type="entry name" value="AC_1"/>
    <property type="match status" value="1"/>
</dbReference>
<dbReference type="Proteomes" id="UP001628091">
    <property type="component" value="Unassembled WGS sequence"/>
</dbReference>
<keyword evidence="5" id="KW-1185">Reference proteome</keyword>
<feature type="region of interest" description="Disordered" evidence="2">
    <location>
        <begin position="59"/>
        <end position="78"/>
    </location>
</feature>
<accession>A0ABQ0H760</accession>
<dbReference type="InterPro" id="IPR006315">
    <property type="entry name" value="OM_autotransptr_brl_dom"/>
</dbReference>
<proteinExistence type="predicted"/>
<dbReference type="PANTHER" id="PTHR35037:SF3">
    <property type="entry name" value="C-TERMINAL REGION OF AIDA-LIKE PROTEIN"/>
    <property type="match status" value="1"/>
</dbReference>
<dbReference type="NCBIfam" id="TIGR02601">
    <property type="entry name" value="autotrns_rpt"/>
    <property type="match status" value="11"/>
</dbReference>
<dbReference type="PROSITE" id="PS51208">
    <property type="entry name" value="AUTOTRANSPORTER"/>
    <property type="match status" value="1"/>
</dbReference>
<evidence type="ECO:0000259" key="3">
    <source>
        <dbReference type="PROSITE" id="PS51208"/>
    </source>
</evidence>
<dbReference type="Gene3D" id="2.160.20.20">
    <property type="match status" value="4"/>
</dbReference>
<dbReference type="NCBIfam" id="TIGR01414">
    <property type="entry name" value="autotrans_barl"/>
    <property type="match status" value="1"/>
</dbReference>
<evidence type="ECO:0000256" key="1">
    <source>
        <dbReference type="ARBA" id="ARBA00022729"/>
    </source>
</evidence>
<dbReference type="SUPFAM" id="SSF103515">
    <property type="entry name" value="Autotransporter"/>
    <property type="match status" value="1"/>
</dbReference>
<protein>
    <recommendedName>
        <fullName evidence="3">Autotransporter domain-containing protein</fullName>
    </recommendedName>
</protein>
<dbReference type="InterPro" id="IPR012332">
    <property type="entry name" value="Autotransporter_pectin_lyase_C"/>
</dbReference>
<evidence type="ECO:0000256" key="2">
    <source>
        <dbReference type="SAM" id="MobiDB-lite"/>
    </source>
</evidence>